<dbReference type="NCBIfam" id="TIGR01352">
    <property type="entry name" value="tonB_Cterm"/>
    <property type="match status" value="1"/>
</dbReference>
<comment type="subcellular location">
    <subcellularLocation>
        <location evidence="1">Cell inner membrane</location>
        <topology evidence="1">Single-pass membrane protein</topology>
        <orientation evidence="1">Periplasmic side</orientation>
    </subcellularLocation>
</comment>
<reference evidence="11 12" key="1">
    <citation type="journal article" date="2018" name="Mar. Genomics">
        <title>Complete genome sequence of Marinifilaceae bacterium strain SPP2, isolated from the Antarctic marine sediment.</title>
        <authorList>
            <person name="Watanabe M."/>
            <person name="Kojima H."/>
            <person name="Fukui M."/>
        </authorList>
    </citation>
    <scope>NUCLEOTIDE SEQUENCE [LARGE SCALE GENOMIC DNA]</scope>
    <source>
        <strain evidence="11 12">SPP2</strain>
    </source>
</reference>
<keyword evidence="9" id="KW-0472">Membrane</keyword>
<evidence type="ECO:0000256" key="4">
    <source>
        <dbReference type="ARBA" id="ARBA00022475"/>
    </source>
</evidence>
<keyword evidence="5" id="KW-0997">Cell inner membrane</keyword>
<dbReference type="PRINTS" id="PR01374">
    <property type="entry name" value="TONBPROTEIN"/>
</dbReference>
<comment type="similarity">
    <text evidence="2">Belongs to the TonB family.</text>
</comment>
<evidence type="ECO:0000256" key="1">
    <source>
        <dbReference type="ARBA" id="ARBA00004383"/>
    </source>
</evidence>
<keyword evidence="12" id="KW-1185">Reference proteome</keyword>
<evidence type="ECO:0000256" key="2">
    <source>
        <dbReference type="ARBA" id="ARBA00006555"/>
    </source>
</evidence>
<accession>A0A1Y1CNL7</accession>
<dbReference type="GO" id="GO:0031992">
    <property type="term" value="F:energy transducer activity"/>
    <property type="evidence" value="ECO:0007669"/>
    <property type="project" value="InterPro"/>
</dbReference>
<evidence type="ECO:0000313" key="11">
    <source>
        <dbReference type="EMBL" id="BAX81880.1"/>
    </source>
</evidence>
<dbReference type="Gene3D" id="3.30.1150.10">
    <property type="match status" value="1"/>
</dbReference>
<dbReference type="InterPro" id="IPR037682">
    <property type="entry name" value="TonB_C"/>
</dbReference>
<reference evidence="12" key="2">
    <citation type="journal article" date="2020" name="Antonie Van Leeuwenhoek">
        <title>Labilibaculum antarcticum sp. nov., a novel facultative anaerobic, psychrotorelant bacterium isolated from marine sediment of Antarctica.</title>
        <authorList>
            <person name="Watanabe M."/>
            <person name="Kojima H."/>
            <person name="Fukui M."/>
        </authorList>
    </citation>
    <scope>NUCLEOTIDE SEQUENCE [LARGE SCALE GENOMIC DNA]</scope>
    <source>
        <strain evidence="12">SPP2</strain>
    </source>
</reference>
<protein>
    <recommendedName>
        <fullName evidence="10">TonB C-terminal domain-containing protein</fullName>
    </recommendedName>
</protein>
<keyword evidence="6" id="KW-0812">Transmembrane</keyword>
<evidence type="ECO:0000256" key="9">
    <source>
        <dbReference type="ARBA" id="ARBA00023136"/>
    </source>
</evidence>
<dbReference type="GO" id="GO:0015031">
    <property type="term" value="P:protein transport"/>
    <property type="evidence" value="ECO:0007669"/>
    <property type="project" value="UniProtKB-KW"/>
</dbReference>
<sequence>MQVKKNPRYNLEKKRVLFLQLGFLISLLFVLMAFEYKVPMDEPDVIVFDSFNDIEELALITFSEPDKKLEPPKVKKIDLIDLLKIEEEPEIEYIPEDSFGDPNEEIIEQPVYEEEILDEVRPFVSVEEMPIFNPQKNKTYEEGCNDLFITMQRMVRYPIAAQESNIQGKVFVKFVVTTDGGISNIQVIRKVDPLLDEEVIRVVQNLPKFKPGKQFNKKVPVWFSGFINFVLQ</sequence>
<dbReference type="KEGG" id="mbas:ALGA_3588"/>
<dbReference type="GO" id="GO:0055085">
    <property type="term" value="P:transmembrane transport"/>
    <property type="evidence" value="ECO:0007669"/>
    <property type="project" value="InterPro"/>
</dbReference>
<dbReference type="GO" id="GO:0030288">
    <property type="term" value="C:outer membrane-bounded periplasmic space"/>
    <property type="evidence" value="ECO:0007669"/>
    <property type="project" value="InterPro"/>
</dbReference>
<evidence type="ECO:0000256" key="3">
    <source>
        <dbReference type="ARBA" id="ARBA00022448"/>
    </source>
</evidence>
<dbReference type="EMBL" id="AP018042">
    <property type="protein sequence ID" value="BAX81880.1"/>
    <property type="molecule type" value="Genomic_DNA"/>
</dbReference>
<name>A0A1Y1CNL7_9BACT</name>
<keyword evidence="8" id="KW-1133">Transmembrane helix</keyword>
<dbReference type="SUPFAM" id="SSF74653">
    <property type="entry name" value="TolA/TonB C-terminal domain"/>
    <property type="match status" value="1"/>
</dbReference>
<dbReference type="RefSeq" id="WP_162845486.1">
    <property type="nucleotide sequence ID" value="NZ_AP018042.1"/>
</dbReference>
<organism evidence="11 12">
    <name type="scientific">Labilibaculum antarcticum</name>
    <dbReference type="NCBI Taxonomy" id="1717717"/>
    <lineage>
        <taxon>Bacteria</taxon>
        <taxon>Pseudomonadati</taxon>
        <taxon>Bacteroidota</taxon>
        <taxon>Bacteroidia</taxon>
        <taxon>Marinilabiliales</taxon>
        <taxon>Marinifilaceae</taxon>
        <taxon>Labilibaculum</taxon>
    </lineage>
</organism>
<keyword evidence="3" id="KW-0813">Transport</keyword>
<evidence type="ECO:0000256" key="5">
    <source>
        <dbReference type="ARBA" id="ARBA00022519"/>
    </source>
</evidence>
<dbReference type="PANTHER" id="PTHR33446">
    <property type="entry name" value="PROTEIN TONB-RELATED"/>
    <property type="match status" value="1"/>
</dbReference>
<dbReference type="InterPro" id="IPR003538">
    <property type="entry name" value="TonB"/>
</dbReference>
<keyword evidence="7" id="KW-0653">Protein transport</keyword>
<proteinExistence type="inferred from homology"/>
<evidence type="ECO:0000313" key="12">
    <source>
        <dbReference type="Proteomes" id="UP000218267"/>
    </source>
</evidence>
<evidence type="ECO:0000259" key="10">
    <source>
        <dbReference type="PROSITE" id="PS52015"/>
    </source>
</evidence>
<dbReference type="PROSITE" id="PS52015">
    <property type="entry name" value="TONB_CTD"/>
    <property type="match status" value="1"/>
</dbReference>
<dbReference type="GO" id="GO:0015891">
    <property type="term" value="P:siderophore transport"/>
    <property type="evidence" value="ECO:0007669"/>
    <property type="project" value="InterPro"/>
</dbReference>
<dbReference type="GO" id="GO:0098797">
    <property type="term" value="C:plasma membrane protein complex"/>
    <property type="evidence" value="ECO:0007669"/>
    <property type="project" value="TreeGrafter"/>
</dbReference>
<evidence type="ECO:0000256" key="8">
    <source>
        <dbReference type="ARBA" id="ARBA00022989"/>
    </source>
</evidence>
<evidence type="ECO:0000256" key="7">
    <source>
        <dbReference type="ARBA" id="ARBA00022927"/>
    </source>
</evidence>
<feature type="domain" description="TonB C-terminal" evidence="10">
    <location>
        <begin position="142"/>
        <end position="232"/>
    </location>
</feature>
<evidence type="ECO:0000256" key="6">
    <source>
        <dbReference type="ARBA" id="ARBA00022692"/>
    </source>
</evidence>
<keyword evidence="4" id="KW-1003">Cell membrane</keyword>
<dbReference type="PANTHER" id="PTHR33446:SF2">
    <property type="entry name" value="PROTEIN TONB"/>
    <property type="match status" value="1"/>
</dbReference>
<dbReference type="Proteomes" id="UP000218267">
    <property type="component" value="Chromosome"/>
</dbReference>
<dbReference type="AlphaFoldDB" id="A0A1Y1CNL7"/>
<dbReference type="InterPro" id="IPR006260">
    <property type="entry name" value="TonB/TolA_C"/>
</dbReference>
<gene>
    <name evidence="11" type="ORF">ALGA_3588</name>
</gene>
<dbReference type="InterPro" id="IPR051045">
    <property type="entry name" value="TonB-dependent_transducer"/>
</dbReference>
<dbReference type="Pfam" id="PF03544">
    <property type="entry name" value="TonB_C"/>
    <property type="match status" value="1"/>
</dbReference>